<dbReference type="InterPro" id="IPR010710">
    <property type="entry name" value="DUF1289"/>
</dbReference>
<reference evidence="1 2" key="1">
    <citation type="submission" date="2021-02" db="EMBL/GenBank/DDBJ databases">
        <authorList>
            <person name="Lee D.-H."/>
        </authorList>
    </citation>
    <scope>NUCLEOTIDE SEQUENCE [LARGE SCALE GENOMIC DNA]</scope>
    <source>
        <strain evidence="1 2">UL073</strain>
    </source>
</reference>
<keyword evidence="2" id="KW-1185">Reference proteome</keyword>
<dbReference type="EMBL" id="JAFEUP010000002">
    <property type="protein sequence ID" value="MBM7060830.1"/>
    <property type="molecule type" value="Genomic_DNA"/>
</dbReference>
<sequence>MGVVKDPCIKVCAFHHEVCVGCGRSRQEIKAWKKLGKPARRAILAEAALRLLSLDAIGRRKRK</sequence>
<dbReference type="RefSeq" id="WP_205348015.1">
    <property type="nucleotide sequence ID" value="NZ_JAFEUP010000002.1"/>
</dbReference>
<name>A0ABS2IFZ6_9GAMM</name>
<evidence type="ECO:0000313" key="1">
    <source>
        <dbReference type="EMBL" id="MBM7060830.1"/>
    </source>
</evidence>
<organism evidence="1 2">
    <name type="scientific">Zestomonas insulae</name>
    <dbReference type="NCBI Taxonomy" id="2809017"/>
    <lineage>
        <taxon>Bacteria</taxon>
        <taxon>Pseudomonadati</taxon>
        <taxon>Pseudomonadota</taxon>
        <taxon>Gammaproteobacteria</taxon>
        <taxon>Pseudomonadales</taxon>
        <taxon>Pseudomonadaceae</taxon>
        <taxon>Zestomonas</taxon>
    </lineage>
</organism>
<dbReference type="Proteomes" id="UP000717995">
    <property type="component" value="Unassembled WGS sequence"/>
</dbReference>
<gene>
    <name evidence="1" type="ORF">JQX08_08910</name>
</gene>
<evidence type="ECO:0000313" key="2">
    <source>
        <dbReference type="Proteomes" id="UP000717995"/>
    </source>
</evidence>
<proteinExistence type="predicted"/>
<accession>A0ABS2IFZ6</accession>
<protein>
    <submittedName>
        <fullName evidence="1">DUF1289 domain-containing protein</fullName>
    </submittedName>
</protein>
<dbReference type="Pfam" id="PF06945">
    <property type="entry name" value="DUF1289"/>
    <property type="match status" value="1"/>
</dbReference>
<comment type="caution">
    <text evidence="1">The sequence shown here is derived from an EMBL/GenBank/DDBJ whole genome shotgun (WGS) entry which is preliminary data.</text>
</comment>